<organism evidence="2 3">
    <name type="scientific">Phakopsora pachyrhizi</name>
    <name type="common">Asian soybean rust disease fungus</name>
    <dbReference type="NCBI Taxonomy" id="170000"/>
    <lineage>
        <taxon>Eukaryota</taxon>
        <taxon>Fungi</taxon>
        <taxon>Dikarya</taxon>
        <taxon>Basidiomycota</taxon>
        <taxon>Pucciniomycotina</taxon>
        <taxon>Pucciniomycetes</taxon>
        <taxon>Pucciniales</taxon>
        <taxon>Phakopsoraceae</taxon>
        <taxon>Phakopsora</taxon>
    </lineage>
</organism>
<keyword evidence="3" id="KW-1185">Reference proteome</keyword>
<protein>
    <submittedName>
        <fullName evidence="2">Expressed protein</fullName>
    </submittedName>
</protein>
<dbReference type="AlphaFoldDB" id="A0AAV0AJG3"/>
<dbReference type="EMBL" id="CALTRL010000510">
    <property type="protein sequence ID" value="CAH7668420.1"/>
    <property type="molecule type" value="Genomic_DNA"/>
</dbReference>
<evidence type="ECO:0000313" key="3">
    <source>
        <dbReference type="Proteomes" id="UP001153365"/>
    </source>
</evidence>
<reference evidence="2" key="1">
    <citation type="submission" date="2022-06" db="EMBL/GenBank/DDBJ databases">
        <authorList>
            <consortium name="SYNGENTA / RWTH Aachen University"/>
        </authorList>
    </citation>
    <scope>NUCLEOTIDE SEQUENCE</scope>
</reference>
<evidence type="ECO:0000256" key="1">
    <source>
        <dbReference type="SAM" id="MobiDB-lite"/>
    </source>
</evidence>
<dbReference type="Proteomes" id="UP001153365">
    <property type="component" value="Unassembled WGS sequence"/>
</dbReference>
<comment type="caution">
    <text evidence="2">The sequence shown here is derived from an EMBL/GenBank/DDBJ whole genome shotgun (WGS) entry which is preliminary data.</text>
</comment>
<evidence type="ECO:0000313" key="2">
    <source>
        <dbReference type="EMBL" id="CAH7668420.1"/>
    </source>
</evidence>
<accession>A0AAV0AJG3</accession>
<feature type="region of interest" description="Disordered" evidence="1">
    <location>
        <begin position="119"/>
        <end position="139"/>
    </location>
</feature>
<name>A0AAV0AJG3_PHAPC</name>
<gene>
    <name evidence="2" type="ORF">PPACK8108_LOCUS2927</name>
</gene>
<proteinExistence type="predicted"/>
<feature type="compositionally biased region" description="Basic and acidic residues" evidence="1">
    <location>
        <begin position="119"/>
        <end position="131"/>
    </location>
</feature>
<sequence>MHVLNQIAGSKELPKDTVEKAQVNLSKIAKQNTKPGMRPVFSATFDAYKTPYVDLPPKLAQNLAEYSKNARKAPMEEVTMKFSEFVSPEKYHKRTREPKDTLEKDSYLKPIQNYFKRTQESKERLEKDAHLKPRPPGPFPDMGKYKTKLSISIDSLRNLKLKNLDSDFSERFKKIDTKKYLKAKIDFIGEINAHLNEENKLFEIIDELDETINIRSDLPYKYIQNQINYIKAAIAAETMNFAQPKVKVKKLIGDTMKNLEDRVLILETLALSAYLIQMANIDANYLEHLGLVEYYLEQIKKMTSDEEYLHFRDLIIKKLKLVVDHGISPKLKTEDLFPVTKTGYKGTLFGLGKQNLIIRRQ</sequence>